<gene>
    <name evidence="2" type="ORF">TrLO_g7472</name>
</gene>
<proteinExistence type="predicted"/>
<comment type="caution">
    <text evidence="2">The sequence shown here is derived from an EMBL/GenBank/DDBJ whole genome shotgun (WGS) entry which is preliminary data.</text>
</comment>
<keyword evidence="3" id="KW-1185">Reference proteome</keyword>
<protein>
    <submittedName>
        <fullName evidence="2">Uncharacterized protein</fullName>
    </submittedName>
</protein>
<reference evidence="3" key="1">
    <citation type="journal article" date="2023" name="Commun. Biol.">
        <title>Genome analysis of Parmales, the sister group of diatoms, reveals the evolutionary specialization of diatoms from phago-mixotrophs to photoautotrophs.</title>
        <authorList>
            <person name="Ban H."/>
            <person name="Sato S."/>
            <person name="Yoshikawa S."/>
            <person name="Yamada K."/>
            <person name="Nakamura Y."/>
            <person name="Ichinomiya M."/>
            <person name="Sato N."/>
            <person name="Blanc-Mathieu R."/>
            <person name="Endo H."/>
            <person name="Kuwata A."/>
            <person name="Ogata H."/>
        </authorList>
    </citation>
    <scope>NUCLEOTIDE SEQUENCE [LARGE SCALE GENOMIC DNA]</scope>
    <source>
        <strain evidence="3">NIES 3700</strain>
    </source>
</reference>
<dbReference type="Proteomes" id="UP001165122">
    <property type="component" value="Unassembled WGS sequence"/>
</dbReference>
<feature type="region of interest" description="Disordered" evidence="1">
    <location>
        <begin position="1"/>
        <end position="68"/>
    </location>
</feature>
<name>A0A9W7FG09_9STRA</name>
<sequence>MSTSSNQQSLEGLCQLASMIEPNKDQTRPATRGAEMAQNVLRSGTTSAQSQPPSLESSSPPSPTSAGVNAANFQNIMMGNPYGMMGFPFGAMPQQPGANVNGQAAAQASLQSTLFAQQMHYAAMMGYSAALQNPQIAQQHLAIQKAATLGTNETANPTGKKTGKWKEDEILTLRQGIDVSNIIFGGERWAEF</sequence>
<feature type="compositionally biased region" description="Low complexity" evidence="1">
    <location>
        <begin position="47"/>
        <end position="59"/>
    </location>
</feature>
<feature type="compositionally biased region" description="Polar residues" evidence="1">
    <location>
        <begin position="1"/>
        <end position="10"/>
    </location>
</feature>
<dbReference type="AlphaFoldDB" id="A0A9W7FG09"/>
<evidence type="ECO:0000313" key="2">
    <source>
        <dbReference type="EMBL" id="GMI11518.1"/>
    </source>
</evidence>
<organism evidence="2 3">
    <name type="scientific">Triparma laevis f. longispina</name>
    <dbReference type="NCBI Taxonomy" id="1714387"/>
    <lineage>
        <taxon>Eukaryota</taxon>
        <taxon>Sar</taxon>
        <taxon>Stramenopiles</taxon>
        <taxon>Ochrophyta</taxon>
        <taxon>Bolidophyceae</taxon>
        <taxon>Parmales</taxon>
        <taxon>Triparmaceae</taxon>
        <taxon>Triparma</taxon>
    </lineage>
</organism>
<dbReference type="EMBL" id="BRXW01000164">
    <property type="protein sequence ID" value="GMI11518.1"/>
    <property type="molecule type" value="Genomic_DNA"/>
</dbReference>
<evidence type="ECO:0000256" key="1">
    <source>
        <dbReference type="SAM" id="MobiDB-lite"/>
    </source>
</evidence>
<accession>A0A9W7FG09</accession>
<evidence type="ECO:0000313" key="3">
    <source>
        <dbReference type="Proteomes" id="UP001165122"/>
    </source>
</evidence>